<comment type="caution">
    <text evidence="1">The sequence shown here is derived from an EMBL/GenBank/DDBJ whole genome shotgun (WGS) entry which is preliminary data.</text>
</comment>
<name>A0A1G2RKU9_9BACT</name>
<accession>A0A1G2RKU9</accession>
<reference evidence="1 2" key="1">
    <citation type="journal article" date="2016" name="Nat. Commun.">
        <title>Thousands of microbial genomes shed light on interconnected biogeochemical processes in an aquifer system.</title>
        <authorList>
            <person name="Anantharaman K."/>
            <person name="Brown C.T."/>
            <person name="Hug L.A."/>
            <person name="Sharon I."/>
            <person name="Castelle C.J."/>
            <person name="Probst A.J."/>
            <person name="Thomas B.C."/>
            <person name="Singh A."/>
            <person name="Wilkins M.J."/>
            <person name="Karaoz U."/>
            <person name="Brodie E.L."/>
            <person name="Williams K.H."/>
            <person name="Hubbard S.S."/>
            <person name="Banfield J.F."/>
        </authorList>
    </citation>
    <scope>NUCLEOTIDE SEQUENCE [LARGE SCALE GENOMIC DNA]</scope>
</reference>
<proteinExistence type="predicted"/>
<sequence length="185" mass="21523">MDVLEKLLGGQARVRLLRLFLLNPNTKFVAKEISLKSGVKGVKLRKELLALQKIKFIRRQNDFLRLSTSFEFLGPLKNLLLATEPFRDDEIISRFKNGGRIKLLIVSGIFTQDRESRVDILLVGDNLKRGKIEHSLRNMESEVGKELAYAIFDTKEFKYRMEVYDKFIRDIIDYPHKILLDKIGI</sequence>
<protein>
    <recommendedName>
        <fullName evidence="3">Transcriptional regulator</fullName>
    </recommendedName>
</protein>
<evidence type="ECO:0008006" key="3">
    <source>
        <dbReference type="Google" id="ProtNLM"/>
    </source>
</evidence>
<evidence type="ECO:0000313" key="1">
    <source>
        <dbReference type="EMBL" id="OHA72922.1"/>
    </source>
</evidence>
<dbReference type="Proteomes" id="UP000177287">
    <property type="component" value="Unassembled WGS sequence"/>
</dbReference>
<evidence type="ECO:0000313" key="2">
    <source>
        <dbReference type="Proteomes" id="UP000177287"/>
    </source>
</evidence>
<organism evidence="1 2">
    <name type="scientific">Candidatus Wildermuthbacteria bacterium RIFCSPLOWO2_01_FULL_47_18</name>
    <dbReference type="NCBI Taxonomy" id="1802460"/>
    <lineage>
        <taxon>Bacteria</taxon>
        <taxon>Candidatus Wildermuthiibacteriota</taxon>
    </lineage>
</organism>
<dbReference type="AlphaFoldDB" id="A0A1G2RKU9"/>
<gene>
    <name evidence="1" type="ORF">A3A27_02175</name>
</gene>
<dbReference type="EMBL" id="MHUF01000008">
    <property type="protein sequence ID" value="OHA72922.1"/>
    <property type="molecule type" value="Genomic_DNA"/>
</dbReference>